<feature type="compositionally biased region" description="Basic and acidic residues" evidence="1">
    <location>
        <begin position="41"/>
        <end position="72"/>
    </location>
</feature>
<name>Q8LIC0_ORYSJ</name>
<sequence length="176" mass="18483">MASCTGGDSTAKRHEGTCRERERRRNMGDARPTAATAGIWGERERRGSAASREETATRRRGDGEGTRVRESSGWDGAASAVVATRHGDGTGMTRGGVDATGDGTARNRSAVGLGTTRLWRGAGVGLVRGRCGADVGTTRSARESGSVQCGSVTMEKQCSDSVRHFVEHLACVSWLA</sequence>
<evidence type="ECO:0000313" key="2">
    <source>
        <dbReference type="EMBL" id="BAC10107.1"/>
    </source>
</evidence>
<dbReference type="EMBL" id="AP003825">
    <property type="protein sequence ID" value="BAC10107.1"/>
    <property type="molecule type" value="Genomic_DNA"/>
</dbReference>
<gene>
    <name evidence="2" type="primary">OJ1343_D04.127</name>
</gene>
<dbReference type="AlphaFoldDB" id="Q8LIC0"/>
<evidence type="ECO:0000256" key="1">
    <source>
        <dbReference type="SAM" id="MobiDB-lite"/>
    </source>
</evidence>
<feature type="compositionally biased region" description="Basic and acidic residues" evidence="1">
    <location>
        <begin position="10"/>
        <end position="28"/>
    </location>
</feature>
<reference evidence="3" key="2">
    <citation type="journal article" date="2008" name="Nucleic Acids Res.">
        <title>The rice annotation project database (RAP-DB): 2008 update.</title>
        <authorList>
            <consortium name="The rice annotation project (RAP)"/>
        </authorList>
    </citation>
    <scope>GENOME REANNOTATION</scope>
    <source>
        <strain evidence="3">cv. Nipponbare</strain>
    </source>
</reference>
<reference evidence="3" key="1">
    <citation type="journal article" date="2005" name="Nature">
        <title>The map-based sequence of the rice genome.</title>
        <authorList>
            <consortium name="International rice genome sequencing project (IRGSP)"/>
            <person name="Matsumoto T."/>
            <person name="Wu J."/>
            <person name="Kanamori H."/>
            <person name="Katayose Y."/>
            <person name="Fujisawa M."/>
            <person name="Namiki N."/>
            <person name="Mizuno H."/>
            <person name="Yamamoto K."/>
            <person name="Antonio B.A."/>
            <person name="Baba T."/>
            <person name="Sakata K."/>
            <person name="Nagamura Y."/>
            <person name="Aoki H."/>
            <person name="Arikawa K."/>
            <person name="Arita K."/>
            <person name="Bito T."/>
            <person name="Chiden Y."/>
            <person name="Fujitsuka N."/>
            <person name="Fukunaka R."/>
            <person name="Hamada M."/>
            <person name="Harada C."/>
            <person name="Hayashi A."/>
            <person name="Hijishita S."/>
            <person name="Honda M."/>
            <person name="Hosokawa S."/>
            <person name="Ichikawa Y."/>
            <person name="Idonuma A."/>
            <person name="Iijima M."/>
            <person name="Ikeda M."/>
            <person name="Ikeno M."/>
            <person name="Ito K."/>
            <person name="Ito S."/>
            <person name="Ito T."/>
            <person name="Ito Y."/>
            <person name="Ito Y."/>
            <person name="Iwabuchi A."/>
            <person name="Kamiya K."/>
            <person name="Karasawa W."/>
            <person name="Kurita K."/>
            <person name="Katagiri S."/>
            <person name="Kikuta A."/>
            <person name="Kobayashi H."/>
            <person name="Kobayashi N."/>
            <person name="Machita K."/>
            <person name="Maehara T."/>
            <person name="Masukawa M."/>
            <person name="Mizubayashi T."/>
            <person name="Mukai Y."/>
            <person name="Nagasaki H."/>
            <person name="Nagata Y."/>
            <person name="Naito S."/>
            <person name="Nakashima M."/>
            <person name="Nakama Y."/>
            <person name="Nakamichi Y."/>
            <person name="Nakamura M."/>
            <person name="Meguro A."/>
            <person name="Negishi M."/>
            <person name="Ohta I."/>
            <person name="Ohta T."/>
            <person name="Okamoto M."/>
            <person name="Ono N."/>
            <person name="Saji S."/>
            <person name="Sakaguchi M."/>
            <person name="Sakai K."/>
            <person name="Shibata M."/>
            <person name="Shimokawa T."/>
            <person name="Song J."/>
            <person name="Takazaki Y."/>
            <person name="Terasawa K."/>
            <person name="Tsugane M."/>
            <person name="Tsuji K."/>
            <person name="Ueda S."/>
            <person name="Waki K."/>
            <person name="Yamagata H."/>
            <person name="Yamamoto M."/>
            <person name="Yamamoto S."/>
            <person name="Yamane H."/>
            <person name="Yoshiki S."/>
            <person name="Yoshihara R."/>
            <person name="Yukawa K."/>
            <person name="Zhong H."/>
            <person name="Yano M."/>
            <person name="Yuan Q."/>
            <person name="Ouyang S."/>
            <person name="Liu J."/>
            <person name="Jones K.M."/>
            <person name="Gansberger K."/>
            <person name="Moffat K."/>
            <person name="Hill J."/>
            <person name="Bera J."/>
            <person name="Fadrosh D."/>
            <person name="Jin S."/>
            <person name="Johri S."/>
            <person name="Kim M."/>
            <person name="Overton L."/>
            <person name="Reardon M."/>
            <person name="Tsitrin T."/>
            <person name="Vuong H."/>
            <person name="Weaver B."/>
            <person name="Ciecko A."/>
            <person name="Tallon L."/>
            <person name="Jackson J."/>
            <person name="Pai G."/>
            <person name="Aken S.V."/>
            <person name="Utterback T."/>
            <person name="Reidmuller S."/>
            <person name="Feldblyum T."/>
            <person name="Hsiao J."/>
            <person name="Zismann V."/>
            <person name="Iobst S."/>
            <person name="de Vazeille A.R."/>
            <person name="Buell C.R."/>
            <person name="Ying K."/>
            <person name="Li Y."/>
            <person name="Lu T."/>
            <person name="Huang Y."/>
            <person name="Zhao Q."/>
            <person name="Feng Q."/>
            <person name="Zhang L."/>
            <person name="Zhu J."/>
            <person name="Weng Q."/>
            <person name="Mu J."/>
            <person name="Lu Y."/>
            <person name="Fan D."/>
            <person name="Liu Y."/>
            <person name="Guan J."/>
            <person name="Zhang Y."/>
            <person name="Yu S."/>
            <person name="Liu X."/>
            <person name="Zhang Y."/>
            <person name="Hong G."/>
            <person name="Han B."/>
            <person name="Choisne N."/>
            <person name="Demange N."/>
            <person name="Orjeda G."/>
            <person name="Samain S."/>
            <person name="Cattolico L."/>
            <person name="Pelletier E."/>
            <person name="Couloux A."/>
            <person name="Segurens B."/>
            <person name="Wincker P."/>
            <person name="D'Hont A."/>
            <person name="Scarpelli C."/>
            <person name="Weissenbach J."/>
            <person name="Salanoubat M."/>
            <person name="Quetier F."/>
            <person name="Yu Y."/>
            <person name="Kim H.R."/>
            <person name="Rambo T."/>
            <person name="Currie J."/>
            <person name="Collura K."/>
            <person name="Luo M."/>
            <person name="Yang T."/>
            <person name="Ammiraju J.S.S."/>
            <person name="Engler F."/>
            <person name="Soderlund C."/>
            <person name="Wing R.A."/>
            <person name="Palmer L.E."/>
            <person name="de la Bastide M."/>
            <person name="Spiegel L."/>
            <person name="Nascimento L."/>
            <person name="Zutavern T."/>
            <person name="O'Shaughnessy A."/>
            <person name="Dike S."/>
            <person name="Dedhia N."/>
            <person name="Preston R."/>
            <person name="Balija V."/>
            <person name="McCombie W.R."/>
            <person name="Chow T."/>
            <person name="Chen H."/>
            <person name="Chung M."/>
            <person name="Chen C."/>
            <person name="Shaw J."/>
            <person name="Wu H."/>
            <person name="Hsiao K."/>
            <person name="Chao Y."/>
            <person name="Chu M."/>
            <person name="Cheng C."/>
            <person name="Hour A."/>
            <person name="Lee P."/>
            <person name="Lin S."/>
            <person name="Lin Y."/>
            <person name="Liou J."/>
            <person name="Liu S."/>
            <person name="Hsing Y."/>
            <person name="Raghuvanshi S."/>
            <person name="Mohanty A."/>
            <person name="Bharti A.K."/>
            <person name="Gaur A."/>
            <person name="Gupta V."/>
            <person name="Kumar D."/>
            <person name="Ravi V."/>
            <person name="Vij S."/>
            <person name="Kapur A."/>
            <person name="Khurana P."/>
            <person name="Khurana P."/>
            <person name="Khurana J.P."/>
            <person name="Tyagi A.K."/>
            <person name="Gaikwad K."/>
            <person name="Singh A."/>
            <person name="Dalal V."/>
            <person name="Srivastava S."/>
            <person name="Dixit A."/>
            <person name="Pal A.K."/>
            <person name="Ghazi I.A."/>
            <person name="Yadav M."/>
            <person name="Pandit A."/>
            <person name="Bhargava A."/>
            <person name="Sureshbabu K."/>
            <person name="Batra K."/>
            <person name="Sharma T.R."/>
            <person name="Mohapatra T."/>
            <person name="Singh N.K."/>
            <person name="Messing J."/>
            <person name="Nelson A.B."/>
            <person name="Fuks G."/>
            <person name="Kavchok S."/>
            <person name="Keizer G."/>
            <person name="Linton E."/>
            <person name="Llaca V."/>
            <person name="Song R."/>
            <person name="Tanyolac B."/>
            <person name="Young S."/>
            <person name="Ho-Il K."/>
            <person name="Hahn J.H."/>
            <person name="Sangsakoo G."/>
            <person name="Vanavichit A."/>
            <person name="de Mattos Luiz.A.T."/>
            <person name="Zimmer P.D."/>
            <person name="Malone G."/>
            <person name="Dellagostin O."/>
            <person name="de Oliveira A.C."/>
            <person name="Bevan M."/>
            <person name="Bancroft I."/>
            <person name="Minx P."/>
            <person name="Cordum H."/>
            <person name="Wilson R."/>
            <person name="Cheng Z."/>
            <person name="Jin W."/>
            <person name="Jiang J."/>
            <person name="Leong S.A."/>
            <person name="Iwama H."/>
            <person name="Gojobori T."/>
            <person name="Itoh T."/>
            <person name="Niimura Y."/>
            <person name="Fujii Y."/>
            <person name="Habara T."/>
            <person name="Sakai H."/>
            <person name="Sato Y."/>
            <person name="Wilson G."/>
            <person name="Kumar K."/>
            <person name="McCouch S."/>
            <person name="Juretic N."/>
            <person name="Hoen D."/>
            <person name="Wright S."/>
            <person name="Bruskiewich R."/>
            <person name="Bureau T."/>
            <person name="Miyao A."/>
            <person name="Hirochika H."/>
            <person name="Nishikawa T."/>
            <person name="Kadowaki K."/>
            <person name="Sugiura M."/>
            <person name="Burr B."/>
            <person name="Sasaki T."/>
        </authorList>
    </citation>
    <scope>NUCLEOTIDE SEQUENCE [LARGE SCALE GENOMIC DNA]</scope>
    <source>
        <strain evidence="3">cv. Nipponbare</strain>
    </source>
</reference>
<dbReference type="Proteomes" id="UP000000763">
    <property type="component" value="Chromosome 7"/>
</dbReference>
<accession>Q8LIC0</accession>
<feature type="region of interest" description="Disordered" evidence="1">
    <location>
        <begin position="1"/>
        <end position="77"/>
    </location>
</feature>
<proteinExistence type="predicted"/>
<protein>
    <submittedName>
        <fullName evidence="2">Uncharacterized protein</fullName>
    </submittedName>
</protein>
<organism evidence="2 3">
    <name type="scientific">Oryza sativa subsp. japonica</name>
    <name type="common">Rice</name>
    <dbReference type="NCBI Taxonomy" id="39947"/>
    <lineage>
        <taxon>Eukaryota</taxon>
        <taxon>Viridiplantae</taxon>
        <taxon>Streptophyta</taxon>
        <taxon>Embryophyta</taxon>
        <taxon>Tracheophyta</taxon>
        <taxon>Spermatophyta</taxon>
        <taxon>Magnoliopsida</taxon>
        <taxon>Liliopsida</taxon>
        <taxon>Poales</taxon>
        <taxon>Poaceae</taxon>
        <taxon>BOP clade</taxon>
        <taxon>Oryzoideae</taxon>
        <taxon>Oryzeae</taxon>
        <taxon>Oryzinae</taxon>
        <taxon>Oryza</taxon>
        <taxon>Oryza sativa</taxon>
    </lineage>
</organism>
<evidence type="ECO:0000313" key="3">
    <source>
        <dbReference type="Proteomes" id="UP000000763"/>
    </source>
</evidence>